<evidence type="ECO:0000313" key="2">
    <source>
        <dbReference type="EMBL" id="KZW02174.1"/>
    </source>
</evidence>
<protein>
    <submittedName>
        <fullName evidence="2">Uncharacterized protein</fullName>
    </submittedName>
</protein>
<feature type="region of interest" description="Disordered" evidence="1">
    <location>
        <begin position="144"/>
        <end position="165"/>
    </location>
</feature>
<gene>
    <name evidence="2" type="ORF">EXIGLDRAFT_744656</name>
</gene>
<feature type="compositionally biased region" description="Polar residues" evidence="1">
    <location>
        <begin position="360"/>
        <end position="371"/>
    </location>
</feature>
<proteinExistence type="predicted"/>
<reference evidence="2 3" key="1">
    <citation type="journal article" date="2016" name="Mol. Biol. Evol.">
        <title>Comparative Genomics of Early-Diverging Mushroom-Forming Fungi Provides Insights into the Origins of Lignocellulose Decay Capabilities.</title>
        <authorList>
            <person name="Nagy L.G."/>
            <person name="Riley R."/>
            <person name="Tritt A."/>
            <person name="Adam C."/>
            <person name="Daum C."/>
            <person name="Floudas D."/>
            <person name="Sun H."/>
            <person name="Yadav J.S."/>
            <person name="Pangilinan J."/>
            <person name="Larsson K.H."/>
            <person name="Matsuura K."/>
            <person name="Barry K."/>
            <person name="Labutti K."/>
            <person name="Kuo R."/>
            <person name="Ohm R.A."/>
            <person name="Bhattacharya S.S."/>
            <person name="Shirouzu T."/>
            <person name="Yoshinaga Y."/>
            <person name="Martin F.M."/>
            <person name="Grigoriev I.V."/>
            <person name="Hibbett D.S."/>
        </authorList>
    </citation>
    <scope>NUCLEOTIDE SEQUENCE [LARGE SCALE GENOMIC DNA]</scope>
    <source>
        <strain evidence="2 3">HHB12029</strain>
    </source>
</reference>
<sequence>MSHFTTQSTTSLVHRHDGHHEGYLNCIAVRHGWTRTFSIAPGQLDNLDYAQLEKVLELNTLKLRPYMVRIFVEEPANSGTYAKVRFWKDDGSLQSVLVKEFFEKRMNEGGITTFELRDGRERANEDDTDAESAFASKTSLALSKLRRRKTARSTDSTPAPTPSIKTGTARFFDFFRLPGNIKPAPPPSMDIPLGIDDDDDEEDELPPRAADPEEQALLQRRGWMPPLLRRITGQTTATPDAAATGSIRRRSKGKGREMTDMEPGDEDAVALSEEEWEVQDQVPDAPAGPNGSGSGRPALFARLSGRNKEEQSIGLKKEKSKNKNKNKNKGAKGGKTAFQGAERVQRPEDALPPPPPSKGEGSSTAKNPFDD</sequence>
<feature type="compositionally biased region" description="Acidic residues" evidence="1">
    <location>
        <begin position="260"/>
        <end position="278"/>
    </location>
</feature>
<name>A0A165PH75_EXIGL</name>
<keyword evidence="3" id="KW-1185">Reference proteome</keyword>
<feature type="compositionally biased region" description="Basic residues" evidence="1">
    <location>
        <begin position="318"/>
        <end position="332"/>
    </location>
</feature>
<feature type="compositionally biased region" description="Basic and acidic residues" evidence="1">
    <location>
        <begin position="306"/>
        <end position="317"/>
    </location>
</feature>
<feature type="region of interest" description="Disordered" evidence="1">
    <location>
        <begin position="180"/>
        <end position="371"/>
    </location>
</feature>
<feature type="compositionally biased region" description="Acidic residues" evidence="1">
    <location>
        <begin position="195"/>
        <end position="204"/>
    </location>
</feature>
<evidence type="ECO:0000256" key="1">
    <source>
        <dbReference type="SAM" id="MobiDB-lite"/>
    </source>
</evidence>
<dbReference type="InParanoid" id="A0A165PH75"/>
<accession>A0A165PH75</accession>
<dbReference type="Proteomes" id="UP000077266">
    <property type="component" value="Unassembled WGS sequence"/>
</dbReference>
<evidence type="ECO:0000313" key="3">
    <source>
        <dbReference type="Proteomes" id="UP000077266"/>
    </source>
</evidence>
<dbReference type="AlphaFoldDB" id="A0A165PH75"/>
<feature type="compositionally biased region" description="Polar residues" evidence="1">
    <location>
        <begin position="153"/>
        <end position="165"/>
    </location>
</feature>
<organism evidence="2 3">
    <name type="scientific">Exidia glandulosa HHB12029</name>
    <dbReference type="NCBI Taxonomy" id="1314781"/>
    <lineage>
        <taxon>Eukaryota</taxon>
        <taxon>Fungi</taxon>
        <taxon>Dikarya</taxon>
        <taxon>Basidiomycota</taxon>
        <taxon>Agaricomycotina</taxon>
        <taxon>Agaricomycetes</taxon>
        <taxon>Auriculariales</taxon>
        <taxon>Exidiaceae</taxon>
        <taxon>Exidia</taxon>
    </lineage>
</organism>
<dbReference type="EMBL" id="KV425889">
    <property type="protein sequence ID" value="KZW02174.1"/>
    <property type="molecule type" value="Genomic_DNA"/>
</dbReference>
<dbReference type="OrthoDB" id="3226885at2759"/>